<comment type="caution">
    <text evidence="1">The sequence shown here is derived from an EMBL/GenBank/DDBJ whole genome shotgun (WGS) entry which is preliminary data.</text>
</comment>
<dbReference type="eggNOG" id="COG0561">
    <property type="taxonomic scope" value="Bacteria"/>
</dbReference>
<protein>
    <submittedName>
        <fullName evidence="1">Cof-like hydrolase</fullName>
    </submittedName>
</protein>
<dbReference type="SFLD" id="SFLDG01140">
    <property type="entry name" value="C2.B:_Phosphomannomutase_and_P"/>
    <property type="match status" value="1"/>
</dbReference>
<dbReference type="NCBIfam" id="TIGR00099">
    <property type="entry name" value="Cof-subfamily"/>
    <property type="match status" value="1"/>
</dbReference>
<dbReference type="CDD" id="cd07518">
    <property type="entry name" value="HAD_YbiV-Like"/>
    <property type="match status" value="1"/>
</dbReference>
<dbReference type="GO" id="GO:0000287">
    <property type="term" value="F:magnesium ion binding"/>
    <property type="evidence" value="ECO:0007669"/>
    <property type="project" value="TreeGrafter"/>
</dbReference>
<dbReference type="EMBL" id="ADKM02000066">
    <property type="protein sequence ID" value="EGC03417.1"/>
    <property type="molecule type" value="Genomic_DNA"/>
</dbReference>
<dbReference type="PANTHER" id="PTHR10000">
    <property type="entry name" value="PHOSPHOSERINE PHOSPHATASE"/>
    <property type="match status" value="1"/>
</dbReference>
<keyword evidence="2" id="KW-1185">Reference proteome</keyword>
<dbReference type="PANTHER" id="PTHR10000:SF53">
    <property type="entry name" value="5-AMINO-6-(5-PHOSPHO-D-RIBITYLAMINO)URACIL PHOSPHATASE YBJI-RELATED"/>
    <property type="match status" value="1"/>
</dbReference>
<proteinExistence type="predicted"/>
<dbReference type="SFLD" id="SFLDS00003">
    <property type="entry name" value="Haloacid_Dehalogenase"/>
    <property type="match status" value="1"/>
</dbReference>
<dbReference type="Pfam" id="PF08282">
    <property type="entry name" value="Hydrolase_3"/>
    <property type="match status" value="1"/>
</dbReference>
<keyword evidence="1" id="KW-0378">Hydrolase</keyword>
<dbReference type="NCBIfam" id="TIGR01484">
    <property type="entry name" value="HAD-SF-IIB"/>
    <property type="match status" value="1"/>
</dbReference>
<dbReference type="Gene3D" id="3.40.50.1000">
    <property type="entry name" value="HAD superfamily/HAD-like"/>
    <property type="match status" value="1"/>
</dbReference>
<dbReference type="InterPro" id="IPR000150">
    <property type="entry name" value="Cof"/>
</dbReference>
<reference evidence="1 2" key="1">
    <citation type="submission" date="2011-02" db="EMBL/GenBank/DDBJ databases">
        <authorList>
            <person name="Nelson K.E."/>
            <person name="Sutton G."/>
            <person name="Torralba M."/>
            <person name="Durkin S."/>
            <person name="Harkins D."/>
            <person name="Montgomery R."/>
            <person name="Ziemer C."/>
            <person name="Klaassens E."/>
            <person name="Ocuiv P."/>
            <person name="Morrison M."/>
        </authorList>
    </citation>
    <scope>NUCLEOTIDE SEQUENCE [LARGE SCALE GENOMIC DNA]</scope>
    <source>
        <strain evidence="1 2">8</strain>
    </source>
</reference>
<dbReference type="Gene3D" id="3.30.1240.10">
    <property type="match status" value="1"/>
</dbReference>
<dbReference type="AlphaFoldDB" id="E9SBB6"/>
<dbReference type="InterPro" id="IPR036412">
    <property type="entry name" value="HAD-like_sf"/>
</dbReference>
<evidence type="ECO:0000313" key="2">
    <source>
        <dbReference type="Proteomes" id="UP000004259"/>
    </source>
</evidence>
<name>E9SBB6_RUMAL</name>
<evidence type="ECO:0000313" key="1">
    <source>
        <dbReference type="EMBL" id="EGC03417.1"/>
    </source>
</evidence>
<sequence>MIKLIATDLDGTMLDDQKRMPENFDTVLQDLTSRNIRFAVSSGRSFCTLRKQFGRYVDDLIFICDNGAYVYDKGEVVSMSVLPDDAVRNIVRYCEELGLTVLLCGKRGTWHNSAEPSHVAEIAKYYINQQKLDDLSSFDDEIFKVAIMQAGGIENGAYPKLKARYGDYFNVQLSGECWVDIMNHGITKGSALHKMQNRLGVDYGETMSFGDYLNDIEMLENSYYSFSMENSHSLVKKAANFSTGSNNDNSVMKEIIKLCFNS</sequence>
<dbReference type="Proteomes" id="UP000004259">
    <property type="component" value="Unassembled WGS sequence"/>
</dbReference>
<accession>E9SBB6</accession>
<dbReference type="SUPFAM" id="SSF56784">
    <property type="entry name" value="HAD-like"/>
    <property type="match status" value="1"/>
</dbReference>
<dbReference type="OrthoDB" id="9814970at2"/>
<dbReference type="STRING" id="246199.CUS_6589"/>
<dbReference type="InterPro" id="IPR006379">
    <property type="entry name" value="HAD-SF_hydro_IIB"/>
</dbReference>
<dbReference type="GO" id="GO:0016791">
    <property type="term" value="F:phosphatase activity"/>
    <property type="evidence" value="ECO:0007669"/>
    <property type="project" value="TreeGrafter"/>
</dbReference>
<organism evidence="1 2">
    <name type="scientific">Ruminococcus albus 8</name>
    <dbReference type="NCBI Taxonomy" id="246199"/>
    <lineage>
        <taxon>Bacteria</taxon>
        <taxon>Bacillati</taxon>
        <taxon>Bacillota</taxon>
        <taxon>Clostridia</taxon>
        <taxon>Eubacteriales</taxon>
        <taxon>Oscillospiraceae</taxon>
        <taxon>Ruminococcus</taxon>
    </lineage>
</organism>
<dbReference type="RefSeq" id="WP_002848754.1">
    <property type="nucleotide sequence ID" value="NZ_ADKM02000066.1"/>
</dbReference>
<dbReference type="GO" id="GO:0005829">
    <property type="term" value="C:cytosol"/>
    <property type="evidence" value="ECO:0007669"/>
    <property type="project" value="TreeGrafter"/>
</dbReference>
<gene>
    <name evidence="1" type="ORF">CUS_6589</name>
</gene>
<dbReference type="InterPro" id="IPR023214">
    <property type="entry name" value="HAD_sf"/>
</dbReference>